<evidence type="ECO:0008006" key="4">
    <source>
        <dbReference type="Google" id="ProtNLM"/>
    </source>
</evidence>
<dbReference type="KEGG" id="cmb:CSW64_06570"/>
<dbReference type="RefSeq" id="WP_099621358.1">
    <property type="nucleotide sequence ID" value="NZ_CP024201.1"/>
</dbReference>
<evidence type="ECO:0000313" key="2">
    <source>
        <dbReference type="EMBL" id="ATQ42102.1"/>
    </source>
</evidence>
<keyword evidence="3" id="KW-1185">Reference proteome</keyword>
<organism evidence="2 3">
    <name type="scientific">Caulobacter mirabilis</name>
    <dbReference type="NCBI Taxonomy" id="69666"/>
    <lineage>
        <taxon>Bacteria</taxon>
        <taxon>Pseudomonadati</taxon>
        <taxon>Pseudomonadota</taxon>
        <taxon>Alphaproteobacteria</taxon>
        <taxon>Caulobacterales</taxon>
        <taxon>Caulobacteraceae</taxon>
        <taxon>Caulobacter</taxon>
    </lineage>
</organism>
<feature type="signal peptide" evidence="1">
    <location>
        <begin position="1"/>
        <end position="22"/>
    </location>
</feature>
<evidence type="ECO:0000313" key="3">
    <source>
        <dbReference type="Proteomes" id="UP000228945"/>
    </source>
</evidence>
<accession>A0A2D2AVQ8</accession>
<dbReference type="EMBL" id="CP024201">
    <property type="protein sequence ID" value="ATQ42102.1"/>
    <property type="molecule type" value="Genomic_DNA"/>
</dbReference>
<dbReference type="Proteomes" id="UP000228945">
    <property type="component" value="Chromosome"/>
</dbReference>
<name>A0A2D2AVQ8_9CAUL</name>
<keyword evidence="1" id="KW-0732">Signal</keyword>
<sequence>MRTFFTAMIIAAAASSATVAVAAEARLSDTQFIKVAQCRTLPGADGEKFTALYKANKRGRADHVVDKADAAKRDAERGGADMAAKLAQECAVIVP</sequence>
<feature type="chain" id="PRO_5013776773" description="Secreted protein" evidence="1">
    <location>
        <begin position="23"/>
        <end position="95"/>
    </location>
</feature>
<proteinExistence type="predicted"/>
<dbReference type="AlphaFoldDB" id="A0A2D2AVQ8"/>
<reference evidence="2 3" key="1">
    <citation type="submission" date="2017-10" db="EMBL/GenBank/DDBJ databases">
        <title>Genome sequence of Caulobacter mirabilis FWC38.</title>
        <authorList>
            <person name="Fiebig A."/>
            <person name="Crosson S."/>
        </authorList>
    </citation>
    <scope>NUCLEOTIDE SEQUENCE [LARGE SCALE GENOMIC DNA]</scope>
    <source>
        <strain evidence="2 3">FWC 38</strain>
    </source>
</reference>
<protein>
    <recommendedName>
        <fullName evidence="4">Secreted protein</fullName>
    </recommendedName>
</protein>
<gene>
    <name evidence="2" type="ORF">CSW64_06570</name>
</gene>
<evidence type="ECO:0000256" key="1">
    <source>
        <dbReference type="SAM" id="SignalP"/>
    </source>
</evidence>